<evidence type="ECO:0000256" key="2">
    <source>
        <dbReference type="ARBA" id="ARBA00010812"/>
    </source>
</evidence>
<dbReference type="PANTHER" id="PTHR23341:SF2">
    <property type="entry name" value="HIGH MOBILITY GROUP PROTEIN HMG-12"/>
    <property type="match status" value="1"/>
</dbReference>
<keyword evidence="3" id="KW-0805">Transcription regulation</keyword>
<feature type="compositionally biased region" description="Basic residues" evidence="7">
    <location>
        <begin position="32"/>
        <end position="46"/>
    </location>
</feature>
<feature type="compositionally biased region" description="Basic and acidic residues" evidence="7">
    <location>
        <begin position="384"/>
        <end position="399"/>
    </location>
</feature>
<dbReference type="Proteomes" id="UP001345963">
    <property type="component" value="Unassembled WGS sequence"/>
</dbReference>
<keyword evidence="6" id="KW-0539">Nucleus</keyword>
<gene>
    <name evidence="8" type="ORF">ATANTOWER_024915</name>
</gene>
<evidence type="ECO:0000313" key="8">
    <source>
        <dbReference type="EMBL" id="MED6259981.1"/>
    </source>
</evidence>
<dbReference type="PANTHER" id="PTHR23341">
    <property type="entry name" value="HIGH MOBILITY GROUP PROTEINS HMG-A AND C"/>
    <property type="match status" value="1"/>
</dbReference>
<evidence type="ECO:0000256" key="5">
    <source>
        <dbReference type="ARBA" id="ARBA00023163"/>
    </source>
</evidence>
<dbReference type="SMART" id="SM00384">
    <property type="entry name" value="AT_hook"/>
    <property type="match status" value="12"/>
</dbReference>
<comment type="similarity">
    <text evidence="2">Belongs to the HMGA family.</text>
</comment>
<accession>A0ABU7CCV2</accession>
<protein>
    <recommendedName>
        <fullName evidence="10">Chromosomal protein D1-like</fullName>
    </recommendedName>
</protein>
<dbReference type="EMBL" id="JAHUTI010088569">
    <property type="protein sequence ID" value="MED6259981.1"/>
    <property type="molecule type" value="Genomic_DNA"/>
</dbReference>
<feature type="compositionally biased region" description="Basic residues" evidence="7">
    <location>
        <begin position="212"/>
        <end position="222"/>
    </location>
</feature>
<evidence type="ECO:0000256" key="6">
    <source>
        <dbReference type="ARBA" id="ARBA00023242"/>
    </source>
</evidence>
<evidence type="ECO:0000256" key="7">
    <source>
        <dbReference type="SAM" id="MobiDB-lite"/>
    </source>
</evidence>
<feature type="compositionally biased region" description="Basic and acidic residues" evidence="7">
    <location>
        <begin position="193"/>
        <end position="206"/>
    </location>
</feature>
<dbReference type="InterPro" id="IPR017956">
    <property type="entry name" value="AT_hook_DNA-bd_motif"/>
</dbReference>
<evidence type="ECO:0008006" key="10">
    <source>
        <dbReference type="Google" id="ProtNLM"/>
    </source>
</evidence>
<evidence type="ECO:0000313" key="9">
    <source>
        <dbReference type="Proteomes" id="UP001345963"/>
    </source>
</evidence>
<keyword evidence="4" id="KW-0238">DNA-binding</keyword>
<feature type="compositionally biased region" description="Basic residues" evidence="7">
    <location>
        <begin position="289"/>
        <end position="309"/>
    </location>
</feature>
<feature type="compositionally biased region" description="Basic and acidic residues" evidence="7">
    <location>
        <begin position="127"/>
        <end position="136"/>
    </location>
</feature>
<sequence length="476" mass="52473">METKRVMAETEQEDPVTSEGEAGADVIDHSSVKRGRGRPHGSKNKKVSALDLNQDLADSNSPPRRRRGRPKVYGTKTSDQLESGKKHVENTVTAHKGRGRPKGPKNQASSEGGAKTELSLKKRGRPKKSDTVKKPTAEGLLNGGSDAPKRGRPKASIKRKSESLISGEEDEGSSVTPRKRGRPKGARNKKSRMQREYSDWDAEAYRTQKSLKTSRSRPRKPLVKYTGGASKTISKKPLGATGRPRKNSDGSQPVKRGRGRPKGSLNKKPSSFKAPGKVGRPQKISSLPVKRRKPGRPRLQPGKRGRPRKYPLPSPEEMKKPKVWKPLGRPRKYPRVDSPEEALPAPRRARGRPRKSESKKGAHLRKNVLTTPSSPRTPAAGLQSKRDSTTIPKSEDSTVRKRGRPKGSLNKNKTRGDSQFDSVLPNHSKAQSDCPAVGTETEQEPIEVESIPMKHTKETEETVLVQDVSFDVSEQV</sequence>
<evidence type="ECO:0000256" key="1">
    <source>
        <dbReference type="ARBA" id="ARBA00004123"/>
    </source>
</evidence>
<dbReference type="PRINTS" id="PR00929">
    <property type="entry name" value="ATHOOK"/>
</dbReference>
<organism evidence="8 9">
    <name type="scientific">Ataeniobius toweri</name>
    <dbReference type="NCBI Taxonomy" id="208326"/>
    <lineage>
        <taxon>Eukaryota</taxon>
        <taxon>Metazoa</taxon>
        <taxon>Chordata</taxon>
        <taxon>Craniata</taxon>
        <taxon>Vertebrata</taxon>
        <taxon>Euteleostomi</taxon>
        <taxon>Actinopterygii</taxon>
        <taxon>Neopterygii</taxon>
        <taxon>Teleostei</taxon>
        <taxon>Neoteleostei</taxon>
        <taxon>Acanthomorphata</taxon>
        <taxon>Ovalentaria</taxon>
        <taxon>Atherinomorphae</taxon>
        <taxon>Cyprinodontiformes</taxon>
        <taxon>Goodeidae</taxon>
        <taxon>Ataeniobius</taxon>
    </lineage>
</organism>
<comment type="subcellular location">
    <subcellularLocation>
        <location evidence="1">Nucleus</location>
    </subcellularLocation>
</comment>
<keyword evidence="5" id="KW-0804">Transcription</keyword>
<proteinExistence type="inferred from homology"/>
<name>A0ABU7CCV2_9TELE</name>
<keyword evidence="9" id="KW-1185">Reference proteome</keyword>
<reference evidence="8 9" key="1">
    <citation type="submission" date="2021-07" db="EMBL/GenBank/DDBJ databases">
        <authorList>
            <person name="Palmer J.M."/>
        </authorList>
    </citation>
    <scope>NUCLEOTIDE SEQUENCE [LARGE SCALE GENOMIC DNA]</scope>
    <source>
        <strain evidence="8 9">AT_MEX2019</strain>
        <tissue evidence="8">Muscle</tissue>
    </source>
</reference>
<feature type="region of interest" description="Disordered" evidence="7">
    <location>
        <begin position="1"/>
        <end position="462"/>
    </location>
</feature>
<evidence type="ECO:0000256" key="3">
    <source>
        <dbReference type="ARBA" id="ARBA00023015"/>
    </source>
</evidence>
<evidence type="ECO:0000256" key="4">
    <source>
        <dbReference type="ARBA" id="ARBA00023125"/>
    </source>
</evidence>
<feature type="compositionally biased region" description="Basic residues" evidence="7">
    <location>
        <begin position="177"/>
        <end position="192"/>
    </location>
</feature>
<comment type="caution">
    <text evidence="8">The sequence shown here is derived from an EMBL/GenBank/DDBJ whole genome shotgun (WGS) entry which is preliminary data.</text>
</comment>